<reference evidence="2 3" key="1">
    <citation type="submission" date="2019-03" db="EMBL/GenBank/DDBJ databases">
        <title>First draft genome of Liparis tanakae, snailfish: a comprehensive survey of snailfish specific genes.</title>
        <authorList>
            <person name="Kim W."/>
            <person name="Song I."/>
            <person name="Jeong J.-H."/>
            <person name="Kim D."/>
            <person name="Kim S."/>
            <person name="Ryu S."/>
            <person name="Song J.Y."/>
            <person name="Lee S.K."/>
        </authorList>
    </citation>
    <scope>NUCLEOTIDE SEQUENCE [LARGE SCALE GENOMIC DNA]</scope>
    <source>
        <tissue evidence="2">Muscle</tissue>
    </source>
</reference>
<evidence type="ECO:0000313" key="3">
    <source>
        <dbReference type="Proteomes" id="UP000314294"/>
    </source>
</evidence>
<protein>
    <submittedName>
        <fullName evidence="2">Uncharacterized protein</fullName>
    </submittedName>
</protein>
<organism evidence="2 3">
    <name type="scientific">Liparis tanakae</name>
    <name type="common">Tanaka's snailfish</name>
    <dbReference type="NCBI Taxonomy" id="230148"/>
    <lineage>
        <taxon>Eukaryota</taxon>
        <taxon>Metazoa</taxon>
        <taxon>Chordata</taxon>
        <taxon>Craniata</taxon>
        <taxon>Vertebrata</taxon>
        <taxon>Euteleostomi</taxon>
        <taxon>Actinopterygii</taxon>
        <taxon>Neopterygii</taxon>
        <taxon>Teleostei</taxon>
        <taxon>Neoteleostei</taxon>
        <taxon>Acanthomorphata</taxon>
        <taxon>Eupercaria</taxon>
        <taxon>Perciformes</taxon>
        <taxon>Cottioidei</taxon>
        <taxon>Cottales</taxon>
        <taxon>Liparidae</taxon>
        <taxon>Liparis</taxon>
    </lineage>
</organism>
<name>A0A4Z2GLE2_9TELE</name>
<sequence>MTHKIRFDEIVEPDLSQPLVRETRETTAARLVEHPASKPEGLSDTESKEAPEAVFGREITETDMLVGSRLANPALASGLRFQTQSVHVEKAKLTSPEHMLLHDCRPFQSNPV</sequence>
<dbReference type="AlphaFoldDB" id="A0A4Z2GLE2"/>
<keyword evidence="3" id="KW-1185">Reference proteome</keyword>
<proteinExistence type="predicted"/>
<dbReference type="EMBL" id="SRLO01000487">
    <property type="protein sequence ID" value="TNN54357.1"/>
    <property type="molecule type" value="Genomic_DNA"/>
</dbReference>
<evidence type="ECO:0000256" key="1">
    <source>
        <dbReference type="SAM" id="MobiDB-lite"/>
    </source>
</evidence>
<feature type="region of interest" description="Disordered" evidence="1">
    <location>
        <begin position="29"/>
        <end position="53"/>
    </location>
</feature>
<comment type="caution">
    <text evidence="2">The sequence shown here is derived from an EMBL/GenBank/DDBJ whole genome shotgun (WGS) entry which is preliminary data.</text>
</comment>
<evidence type="ECO:0000313" key="2">
    <source>
        <dbReference type="EMBL" id="TNN54357.1"/>
    </source>
</evidence>
<gene>
    <name evidence="2" type="ORF">EYF80_035437</name>
</gene>
<dbReference type="Proteomes" id="UP000314294">
    <property type="component" value="Unassembled WGS sequence"/>
</dbReference>
<accession>A0A4Z2GLE2</accession>